<dbReference type="Proteomes" id="UP000517916">
    <property type="component" value="Unassembled WGS sequence"/>
</dbReference>
<comment type="caution">
    <text evidence="2">The sequence shown here is derived from an EMBL/GenBank/DDBJ whole genome shotgun (WGS) entry which is preliminary data.</text>
</comment>
<organism evidence="2 3">
    <name type="scientific">Kutzneria viridogrisea</name>
    <dbReference type="NCBI Taxonomy" id="47990"/>
    <lineage>
        <taxon>Bacteria</taxon>
        <taxon>Bacillati</taxon>
        <taxon>Actinomycetota</taxon>
        <taxon>Actinomycetes</taxon>
        <taxon>Pseudonocardiales</taxon>
        <taxon>Pseudonocardiaceae</taxon>
        <taxon>Kutzneria</taxon>
    </lineage>
</organism>
<gene>
    <name evidence="2" type="ORF">BC739_002904</name>
</gene>
<dbReference type="RefSeq" id="WP_182837431.1">
    <property type="nucleotide sequence ID" value="NZ_BAAABQ010000059.1"/>
</dbReference>
<sequence>MNAYEEFWAASRLTRLTQRRLVEQLAEYRPRPALVDRLSVGGAPLRLPQSRDWLRRLHLRRRSEQGFGARPMSARDLGAVLGVLAAGPDGRRGYPSAGGLYPVRCYPLLLNVAHPLAGRVTRYEPVVHAVQDVAPCPSWTELAALLGAVPGEQAPGAVLAFVLDDADLLAKYGVRGGRFGLVEVGAAAQSVGLRLASRGLAGCLLGGAADAELLALLGLSGRQLRVGGVLVCGRASRGSGAATRTS</sequence>
<reference evidence="2 3" key="1">
    <citation type="submission" date="2020-08" db="EMBL/GenBank/DDBJ databases">
        <title>Genomic Encyclopedia of Archaeal and Bacterial Type Strains, Phase II (KMG-II): from individual species to whole genera.</title>
        <authorList>
            <person name="Goeker M."/>
        </authorList>
    </citation>
    <scope>NUCLEOTIDE SEQUENCE [LARGE SCALE GENOMIC DNA]</scope>
    <source>
        <strain evidence="2 3">DSM 43850</strain>
    </source>
</reference>
<dbReference type="Pfam" id="PF00881">
    <property type="entry name" value="Nitroreductase"/>
    <property type="match status" value="1"/>
</dbReference>
<dbReference type="EMBL" id="JACJID010000002">
    <property type="protein sequence ID" value="MBA8925705.1"/>
    <property type="molecule type" value="Genomic_DNA"/>
</dbReference>
<dbReference type="Gene3D" id="3.40.109.10">
    <property type="entry name" value="NADH Oxidase"/>
    <property type="match status" value="1"/>
</dbReference>
<accession>A0ABR6BFP9</accession>
<dbReference type="InterPro" id="IPR000415">
    <property type="entry name" value="Nitroreductase-like"/>
</dbReference>
<dbReference type="SUPFAM" id="SSF55469">
    <property type="entry name" value="FMN-dependent nitroreductase-like"/>
    <property type="match status" value="1"/>
</dbReference>
<evidence type="ECO:0000313" key="3">
    <source>
        <dbReference type="Proteomes" id="UP000517916"/>
    </source>
</evidence>
<evidence type="ECO:0000313" key="2">
    <source>
        <dbReference type="EMBL" id="MBA8925705.1"/>
    </source>
</evidence>
<protein>
    <recommendedName>
        <fullName evidence="1">Nitroreductase domain-containing protein</fullName>
    </recommendedName>
</protein>
<dbReference type="InterPro" id="IPR029479">
    <property type="entry name" value="Nitroreductase"/>
</dbReference>
<proteinExistence type="predicted"/>
<feature type="domain" description="Nitroreductase" evidence="1">
    <location>
        <begin position="60"/>
        <end position="233"/>
    </location>
</feature>
<name>A0ABR6BFP9_9PSEU</name>
<keyword evidence="3" id="KW-1185">Reference proteome</keyword>
<evidence type="ECO:0000259" key="1">
    <source>
        <dbReference type="Pfam" id="PF00881"/>
    </source>
</evidence>